<feature type="compositionally biased region" description="Basic and acidic residues" evidence="1">
    <location>
        <begin position="285"/>
        <end position="295"/>
    </location>
</feature>
<dbReference type="SUPFAM" id="SSF52266">
    <property type="entry name" value="SGNH hydrolase"/>
    <property type="match status" value="1"/>
</dbReference>
<evidence type="ECO:0000256" key="1">
    <source>
        <dbReference type="SAM" id="MobiDB-lite"/>
    </source>
</evidence>
<evidence type="ECO:0008006" key="4">
    <source>
        <dbReference type="Google" id="ProtNLM"/>
    </source>
</evidence>
<keyword evidence="3" id="KW-1185">Reference proteome</keyword>
<proteinExistence type="predicted"/>
<accession>A0ABP5ELA4</accession>
<gene>
    <name evidence="2" type="ORF">GCM10009755_07540</name>
</gene>
<evidence type="ECO:0000313" key="3">
    <source>
        <dbReference type="Proteomes" id="UP001500755"/>
    </source>
</evidence>
<evidence type="ECO:0000313" key="2">
    <source>
        <dbReference type="EMBL" id="GAA2001598.1"/>
    </source>
</evidence>
<dbReference type="EMBL" id="BAAANO010000007">
    <property type="protein sequence ID" value="GAA2001598.1"/>
    <property type="molecule type" value="Genomic_DNA"/>
</dbReference>
<dbReference type="RefSeq" id="WP_344307120.1">
    <property type="nucleotide sequence ID" value="NZ_BAAANO010000007.1"/>
</dbReference>
<protein>
    <recommendedName>
        <fullName evidence="4">SGNH/GDSL hydrolase family protein</fullName>
    </recommendedName>
</protein>
<comment type="caution">
    <text evidence="2">The sequence shown here is derived from an EMBL/GenBank/DDBJ whole genome shotgun (WGS) entry which is preliminary data.</text>
</comment>
<organism evidence="2 3">
    <name type="scientific">Brevibacterium samyangense</name>
    <dbReference type="NCBI Taxonomy" id="366888"/>
    <lineage>
        <taxon>Bacteria</taxon>
        <taxon>Bacillati</taxon>
        <taxon>Actinomycetota</taxon>
        <taxon>Actinomycetes</taxon>
        <taxon>Micrococcales</taxon>
        <taxon>Brevibacteriaceae</taxon>
        <taxon>Brevibacterium</taxon>
    </lineage>
</organism>
<reference evidence="3" key="1">
    <citation type="journal article" date="2019" name="Int. J. Syst. Evol. Microbiol.">
        <title>The Global Catalogue of Microorganisms (GCM) 10K type strain sequencing project: providing services to taxonomists for standard genome sequencing and annotation.</title>
        <authorList>
            <consortium name="The Broad Institute Genomics Platform"/>
            <consortium name="The Broad Institute Genome Sequencing Center for Infectious Disease"/>
            <person name="Wu L."/>
            <person name="Ma J."/>
        </authorList>
    </citation>
    <scope>NUCLEOTIDE SEQUENCE [LARGE SCALE GENOMIC DNA]</scope>
    <source>
        <strain evidence="3">JCM 14546</strain>
    </source>
</reference>
<feature type="region of interest" description="Disordered" evidence="1">
    <location>
        <begin position="284"/>
        <end position="337"/>
    </location>
</feature>
<sequence>MKSSARALVTVAALATAGGGSLFGLLRWQAGRLRAAYDLDARRRVPELAHLVDPHADHSVPLGDPKDTEHLPALAVLGDSWLAGLSVGRRRKTPAVLMARGLSSLVRSPVRVRALAQPSARAEDIGAQVDALLADPRMRKGRSGTSAVRYAVLSMGSADIVHPFTGSIGLPVLTSALNRLEREGYRVFVLTCPNLGALPGVPRPLRTALRRSSRVLAGSQWLTTVSCGHVPLSTNEAMSGTSRVGLVSRAGRYPSPLGYQFLAAFLVRRFAEDLDLPLLTSRNVDAPRDDVDRNAAEASDAASTPETGQVPDSGPGSAAPAPSTAQPRPPHQEHPTP</sequence>
<name>A0ABP5ELA4_9MICO</name>
<feature type="compositionally biased region" description="Low complexity" evidence="1">
    <location>
        <begin position="311"/>
        <end position="326"/>
    </location>
</feature>
<dbReference type="Proteomes" id="UP001500755">
    <property type="component" value="Unassembled WGS sequence"/>
</dbReference>